<dbReference type="InterPro" id="IPR037278">
    <property type="entry name" value="ARFGAP/RecO"/>
</dbReference>
<evidence type="ECO:0000256" key="2">
    <source>
        <dbReference type="ARBA" id="ARBA00021310"/>
    </source>
</evidence>
<evidence type="ECO:0000313" key="8">
    <source>
        <dbReference type="EMBL" id="OGB90544.1"/>
    </source>
</evidence>
<dbReference type="PANTHER" id="PTHR33991">
    <property type="entry name" value="DNA REPAIR PROTEIN RECO"/>
    <property type="match status" value="1"/>
</dbReference>
<comment type="similarity">
    <text evidence="1">Belongs to the RecO family.</text>
</comment>
<dbReference type="AlphaFoldDB" id="A0A1F4Q3P9"/>
<dbReference type="EMBL" id="METM01000007">
    <property type="protein sequence ID" value="OGB90544.1"/>
    <property type="molecule type" value="Genomic_DNA"/>
</dbReference>
<feature type="domain" description="DNA replication/recombination mediator RecO N-terminal" evidence="7">
    <location>
        <begin position="1"/>
        <end position="79"/>
    </location>
</feature>
<dbReference type="SUPFAM" id="SSF57863">
    <property type="entry name" value="ArfGap/RecO-like zinc finger"/>
    <property type="match status" value="1"/>
</dbReference>
<proteinExistence type="inferred from homology"/>
<comment type="caution">
    <text evidence="8">The sequence shown here is derived from an EMBL/GenBank/DDBJ whole genome shotgun (WGS) entry which is preliminary data.</text>
</comment>
<evidence type="ECO:0000256" key="3">
    <source>
        <dbReference type="ARBA" id="ARBA00022763"/>
    </source>
</evidence>
<evidence type="ECO:0000259" key="7">
    <source>
        <dbReference type="Pfam" id="PF11967"/>
    </source>
</evidence>
<dbReference type="GO" id="GO:0043590">
    <property type="term" value="C:bacterial nucleoid"/>
    <property type="evidence" value="ECO:0007669"/>
    <property type="project" value="TreeGrafter"/>
</dbReference>
<dbReference type="Gene3D" id="2.40.50.140">
    <property type="entry name" value="Nucleic acid-binding proteins"/>
    <property type="match status" value="1"/>
</dbReference>
<sequence>MPAYKTRAISLKTRPFAEADKLVTLFTREYGKIRVVARSARRVPSRLGGRVEAFTCADLLIVKGRSLDIISQCEVLESFQRLRDDPAALKVGLYILKLVDAGTAEGQHHPELFDLLLKALLTLKQKVDPVKLERRFERAFLRLEGIYRDGIEPKYALSEHTGVDLRKW</sequence>
<dbReference type="NCBIfam" id="TIGR00613">
    <property type="entry name" value="reco"/>
    <property type="match status" value="1"/>
</dbReference>
<evidence type="ECO:0000313" key="9">
    <source>
        <dbReference type="Proteomes" id="UP000178724"/>
    </source>
</evidence>
<evidence type="ECO:0000256" key="5">
    <source>
        <dbReference type="ARBA" id="ARBA00023204"/>
    </source>
</evidence>
<evidence type="ECO:0000256" key="1">
    <source>
        <dbReference type="ARBA" id="ARBA00007452"/>
    </source>
</evidence>
<dbReference type="Pfam" id="PF11967">
    <property type="entry name" value="RecO_N"/>
    <property type="match status" value="1"/>
</dbReference>
<dbReference type="Pfam" id="PF02565">
    <property type="entry name" value="RecO_C"/>
    <property type="match status" value="1"/>
</dbReference>
<protein>
    <recommendedName>
        <fullName evidence="2">DNA repair protein RecO</fullName>
    </recommendedName>
    <alternativeName>
        <fullName evidence="6">Recombination protein O</fullName>
    </alternativeName>
</protein>
<dbReference type="Proteomes" id="UP000178724">
    <property type="component" value="Unassembled WGS sequence"/>
</dbReference>
<dbReference type="GO" id="GO:0006310">
    <property type="term" value="P:DNA recombination"/>
    <property type="evidence" value="ECO:0007669"/>
    <property type="project" value="UniProtKB-KW"/>
</dbReference>
<dbReference type="PANTHER" id="PTHR33991:SF1">
    <property type="entry name" value="DNA REPAIR PROTEIN RECO"/>
    <property type="match status" value="1"/>
</dbReference>
<organism evidence="8 9">
    <name type="scientific">candidate division WOR-1 bacterium RIFCSPHIGHO2_01_FULL_53_15</name>
    <dbReference type="NCBI Taxonomy" id="1802564"/>
    <lineage>
        <taxon>Bacteria</taxon>
        <taxon>Bacillati</taxon>
        <taxon>Saganbacteria</taxon>
    </lineage>
</organism>
<dbReference type="Gene3D" id="1.20.1440.120">
    <property type="entry name" value="Recombination protein O, C-terminal domain"/>
    <property type="match status" value="1"/>
</dbReference>
<keyword evidence="4" id="KW-0233">DNA recombination</keyword>
<evidence type="ECO:0000256" key="6">
    <source>
        <dbReference type="ARBA" id="ARBA00033409"/>
    </source>
</evidence>
<keyword evidence="3" id="KW-0227">DNA damage</keyword>
<dbReference type="InterPro" id="IPR003717">
    <property type="entry name" value="RecO"/>
</dbReference>
<dbReference type="InterPro" id="IPR022572">
    <property type="entry name" value="DNA_rep/recomb_RecO_N"/>
</dbReference>
<gene>
    <name evidence="8" type="ORF">A2625_03245</name>
</gene>
<dbReference type="GO" id="GO:0006302">
    <property type="term" value="P:double-strand break repair"/>
    <property type="evidence" value="ECO:0007669"/>
    <property type="project" value="TreeGrafter"/>
</dbReference>
<name>A0A1F4Q3P9_UNCSA</name>
<accession>A0A1F4Q3P9</accession>
<evidence type="ECO:0000256" key="4">
    <source>
        <dbReference type="ARBA" id="ARBA00023172"/>
    </source>
</evidence>
<dbReference type="InterPro" id="IPR012340">
    <property type="entry name" value="NA-bd_OB-fold"/>
</dbReference>
<dbReference type="InterPro" id="IPR042242">
    <property type="entry name" value="RecO_C"/>
</dbReference>
<dbReference type="SUPFAM" id="SSF50249">
    <property type="entry name" value="Nucleic acid-binding proteins"/>
    <property type="match status" value="1"/>
</dbReference>
<reference evidence="8 9" key="1">
    <citation type="journal article" date="2016" name="Nat. Commun.">
        <title>Thousands of microbial genomes shed light on interconnected biogeochemical processes in an aquifer system.</title>
        <authorList>
            <person name="Anantharaman K."/>
            <person name="Brown C.T."/>
            <person name="Hug L.A."/>
            <person name="Sharon I."/>
            <person name="Castelle C.J."/>
            <person name="Probst A.J."/>
            <person name="Thomas B.C."/>
            <person name="Singh A."/>
            <person name="Wilkins M.J."/>
            <person name="Karaoz U."/>
            <person name="Brodie E.L."/>
            <person name="Williams K.H."/>
            <person name="Hubbard S.S."/>
            <person name="Banfield J.F."/>
        </authorList>
    </citation>
    <scope>NUCLEOTIDE SEQUENCE [LARGE SCALE GENOMIC DNA]</scope>
</reference>
<keyword evidence="5" id="KW-0234">DNA repair</keyword>